<keyword evidence="12" id="KW-1185">Reference proteome</keyword>
<comment type="catalytic activity">
    <reaction evidence="10">
        <text>a (3R)-hydroxyacyl-[ACP] + L-ornithine = a lyso-ornithine lipid + holo-[ACP] + H(+)</text>
        <dbReference type="Rhea" id="RHEA:20633"/>
        <dbReference type="Rhea" id="RHEA-COMP:9685"/>
        <dbReference type="Rhea" id="RHEA-COMP:9945"/>
        <dbReference type="ChEBI" id="CHEBI:15378"/>
        <dbReference type="ChEBI" id="CHEBI:46911"/>
        <dbReference type="ChEBI" id="CHEBI:64479"/>
        <dbReference type="ChEBI" id="CHEBI:78827"/>
        <dbReference type="ChEBI" id="CHEBI:138482"/>
        <dbReference type="EC" id="2.3.2.30"/>
    </reaction>
    <physiologicalReaction direction="left-to-right" evidence="10">
        <dbReference type="Rhea" id="RHEA:20634"/>
    </physiologicalReaction>
</comment>
<dbReference type="PANTHER" id="PTHR37323:SF1">
    <property type="entry name" value="L-ORNITHINE N(ALPHA)-ACYLTRANSFERASE"/>
    <property type="match status" value="1"/>
</dbReference>
<dbReference type="PANTHER" id="PTHR37323">
    <property type="entry name" value="GCN5-RELATED N-ACETYLTRANSFERASE"/>
    <property type="match status" value="1"/>
</dbReference>
<sequence length="264" mass="29460">MNDLPFEELRAGNLGVRLARDAREVEAAQALRFRVFFGEMGARPDAATAESGRDADSYDAVADHLLVLDHDRGEGPESVVGTYRLIRRAAAAEVGRFYSEDEYDIRPVLDFPGEVLELGRSCTDAAYRTRGTLQLLWQGIAAYVFAHRIGLMFGCASLPGTDLDRNAAQLSYLHHHHLAPEALRPRALPERYVPMDRLPPGGFDAKRAMLELPPLIKGYLRLGGFVGEGAVLDDPFNTTDVCVVVKTDLVTDKYFRHYERKNVW</sequence>
<dbReference type="InterPro" id="IPR052351">
    <property type="entry name" value="Ornithine_N-alpha-AT"/>
</dbReference>
<protein>
    <recommendedName>
        <fullName evidence="8">L-ornithine N(alpha)-acyltransferase</fullName>
        <ecNumber evidence="7">2.3.2.30</ecNumber>
    </recommendedName>
</protein>
<evidence type="ECO:0000256" key="1">
    <source>
        <dbReference type="ARBA" id="ARBA00005189"/>
    </source>
</evidence>
<dbReference type="GO" id="GO:0016746">
    <property type="term" value="F:acyltransferase activity"/>
    <property type="evidence" value="ECO:0007669"/>
    <property type="project" value="UniProtKB-KW"/>
</dbReference>
<keyword evidence="5 11" id="KW-0012">Acyltransferase</keyword>
<gene>
    <name evidence="11" type="ORF">OF850_19420</name>
</gene>
<organism evidence="11 12">
    <name type="scientific">Sabulicella glaciei</name>
    <dbReference type="NCBI Taxonomy" id="2984948"/>
    <lineage>
        <taxon>Bacteria</taxon>
        <taxon>Pseudomonadati</taxon>
        <taxon>Pseudomonadota</taxon>
        <taxon>Alphaproteobacteria</taxon>
        <taxon>Acetobacterales</taxon>
        <taxon>Acetobacteraceae</taxon>
        <taxon>Sabulicella</taxon>
    </lineage>
</organism>
<comment type="pathway">
    <text evidence="1">Lipid metabolism.</text>
</comment>
<evidence type="ECO:0000256" key="8">
    <source>
        <dbReference type="ARBA" id="ARBA00039866"/>
    </source>
</evidence>
<dbReference type="Gene3D" id="3.40.630.30">
    <property type="match status" value="1"/>
</dbReference>
<dbReference type="EMBL" id="JAPFQI010000021">
    <property type="protein sequence ID" value="MCW8087782.1"/>
    <property type="molecule type" value="Genomic_DNA"/>
</dbReference>
<dbReference type="SUPFAM" id="SSF55729">
    <property type="entry name" value="Acyl-CoA N-acyltransferases (Nat)"/>
    <property type="match status" value="1"/>
</dbReference>
<evidence type="ECO:0000256" key="7">
    <source>
        <dbReference type="ARBA" id="ARBA00039058"/>
    </source>
</evidence>
<comment type="caution">
    <text evidence="11">The sequence shown here is derived from an EMBL/GenBank/DDBJ whole genome shotgun (WGS) entry which is preliminary data.</text>
</comment>
<evidence type="ECO:0000256" key="9">
    <source>
        <dbReference type="ARBA" id="ARBA00045724"/>
    </source>
</evidence>
<evidence type="ECO:0000256" key="3">
    <source>
        <dbReference type="ARBA" id="ARBA00022679"/>
    </source>
</evidence>
<keyword evidence="2" id="KW-0444">Lipid biosynthesis</keyword>
<dbReference type="Pfam" id="PF13444">
    <property type="entry name" value="Acetyltransf_5"/>
    <property type="match status" value="1"/>
</dbReference>
<evidence type="ECO:0000256" key="5">
    <source>
        <dbReference type="ARBA" id="ARBA00023315"/>
    </source>
</evidence>
<evidence type="ECO:0000256" key="4">
    <source>
        <dbReference type="ARBA" id="ARBA00023098"/>
    </source>
</evidence>
<proteinExistence type="inferred from homology"/>
<dbReference type="RefSeq" id="WP_301591987.1">
    <property type="nucleotide sequence ID" value="NZ_JAPFQI010000021.1"/>
</dbReference>
<accession>A0ABT3P038</accession>
<comment type="similarity">
    <text evidence="6">Belongs to the acetyltransferase family. OlsB subfamily.</text>
</comment>
<evidence type="ECO:0000256" key="6">
    <source>
        <dbReference type="ARBA" id="ARBA00038095"/>
    </source>
</evidence>
<evidence type="ECO:0000256" key="2">
    <source>
        <dbReference type="ARBA" id="ARBA00022516"/>
    </source>
</evidence>
<name>A0ABT3P038_9PROT</name>
<dbReference type="EC" id="2.3.2.30" evidence="7"/>
<evidence type="ECO:0000256" key="10">
    <source>
        <dbReference type="ARBA" id="ARBA00047785"/>
    </source>
</evidence>
<reference evidence="11 12" key="1">
    <citation type="submission" date="2022-10" db="EMBL/GenBank/DDBJ databases">
        <title>Roseococcus glaciei nov., sp. nov., isolated from glacier.</title>
        <authorList>
            <person name="Liu Q."/>
            <person name="Xin Y.-H."/>
        </authorList>
    </citation>
    <scope>NUCLEOTIDE SEQUENCE [LARGE SCALE GENOMIC DNA]</scope>
    <source>
        <strain evidence="11 12">MDT2-1-1</strain>
    </source>
</reference>
<dbReference type="InterPro" id="IPR016181">
    <property type="entry name" value="Acyl_CoA_acyltransferase"/>
</dbReference>
<evidence type="ECO:0000313" key="11">
    <source>
        <dbReference type="EMBL" id="MCW8087782.1"/>
    </source>
</evidence>
<evidence type="ECO:0000313" key="12">
    <source>
        <dbReference type="Proteomes" id="UP001526430"/>
    </source>
</evidence>
<keyword evidence="4" id="KW-0443">Lipid metabolism</keyword>
<comment type="function">
    <text evidence="9">Catalyzes the first step in the biosynthesis of ornithine lipids, which are phosphorus-free membrane lipids. Catalyzes the 3-hydroxyacyl-acyl carrier protein-dependent acylation of ornithine to form lyso-ornithine lipid (LOL).</text>
</comment>
<keyword evidence="3 11" id="KW-0808">Transferase</keyword>
<dbReference type="Proteomes" id="UP001526430">
    <property type="component" value="Unassembled WGS sequence"/>
</dbReference>